<evidence type="ECO:0000256" key="2">
    <source>
        <dbReference type="SAM" id="SignalP"/>
    </source>
</evidence>
<organism evidence="3 5">
    <name type="scientific">Tardiphaga robiniae</name>
    <dbReference type="NCBI Taxonomy" id="943830"/>
    <lineage>
        <taxon>Bacteria</taxon>
        <taxon>Pseudomonadati</taxon>
        <taxon>Pseudomonadota</taxon>
        <taxon>Alphaproteobacteria</taxon>
        <taxon>Hyphomicrobiales</taxon>
        <taxon>Nitrobacteraceae</taxon>
        <taxon>Tardiphaga</taxon>
    </lineage>
</organism>
<reference evidence="6" key="2">
    <citation type="journal article" date="2020" name="Mol. Plant Microbe">
        <title>Rhizobial microsymbionts of the narrowly endemic Oxytropis species growing in Kamchatka are characterized by significant genetic diversity and possess a set of genes that are associated with T3SS and T6SS secretion systems and can affect the development of symbiosis.</title>
        <authorList>
            <person name="Safronova V."/>
            <person name="Guro P."/>
            <person name="Sazanova A."/>
            <person name="Kuznetsova I."/>
            <person name="Belimov A."/>
            <person name="Yakubov V."/>
            <person name="Chirak E."/>
            <person name="Afonin A."/>
            <person name="Gogolev Y."/>
            <person name="Andronov E."/>
            <person name="Tikhonovich I."/>
        </authorList>
    </citation>
    <scope>NUCLEOTIDE SEQUENCE [LARGE SCALE GENOMIC DNA]</scope>
    <source>
        <strain evidence="6">581</strain>
    </source>
</reference>
<dbReference type="EMBL" id="LVYV01000019">
    <property type="protein sequence ID" value="KZD22598.1"/>
    <property type="molecule type" value="Genomic_DNA"/>
</dbReference>
<evidence type="ECO:0000313" key="4">
    <source>
        <dbReference type="EMBL" id="QND72381.1"/>
    </source>
</evidence>
<name>A0A163YUS1_9BRAD</name>
<dbReference type="AlphaFoldDB" id="A0A163YUS1"/>
<keyword evidence="2" id="KW-0732">Signal</keyword>
<feature type="region of interest" description="Disordered" evidence="1">
    <location>
        <begin position="60"/>
        <end position="80"/>
    </location>
</feature>
<feature type="chain" id="PRO_5041524726" description="Glycine zipper 2TM domain-containing protein" evidence="2">
    <location>
        <begin position="20"/>
        <end position="80"/>
    </location>
</feature>
<reference evidence="3 5" key="1">
    <citation type="submission" date="2016-03" db="EMBL/GenBank/DDBJ databases">
        <title>Microsymbionts genomes from the relict species Vavilovia formosa (Stev.) Fed.</title>
        <authorList>
            <person name="Kopat V."/>
            <person name="Chirak E."/>
            <person name="Kimeklis A."/>
            <person name="Andronov E."/>
        </authorList>
    </citation>
    <scope>NUCLEOTIDE SEQUENCE [LARGE SCALE GENOMIC DNA]</scope>
    <source>
        <strain evidence="3 5">Vaf07</strain>
    </source>
</reference>
<evidence type="ECO:0000313" key="3">
    <source>
        <dbReference type="EMBL" id="KZD22598.1"/>
    </source>
</evidence>
<feature type="signal peptide" evidence="2">
    <location>
        <begin position="1"/>
        <end position="19"/>
    </location>
</feature>
<evidence type="ECO:0008006" key="7">
    <source>
        <dbReference type="Google" id="ProtNLM"/>
    </source>
</evidence>
<evidence type="ECO:0000256" key="1">
    <source>
        <dbReference type="SAM" id="MobiDB-lite"/>
    </source>
</evidence>
<dbReference type="EMBL" id="CP050292">
    <property type="protein sequence ID" value="QND72381.1"/>
    <property type="molecule type" value="Genomic_DNA"/>
</dbReference>
<reference evidence="4" key="3">
    <citation type="journal article" date="2020" name="Mol. Plant Microbe Interact.">
        <title>Complete genome sequences of four natural Pseudomonas isolates that catabolize a wide range of aromatic compounds relevant to lignin valorization.</title>
        <authorList>
            <person name="Hatmaker E.A."/>
            <person name="Presle G."/>
            <person name="Cannon O."/>
            <person name="Guss A.M."/>
            <person name="Elkins J.G."/>
        </authorList>
    </citation>
    <scope>NUCLEOTIDE SEQUENCE</scope>
    <source>
        <strain evidence="4">581</strain>
    </source>
</reference>
<proteinExistence type="predicted"/>
<protein>
    <recommendedName>
        <fullName evidence="7">Glycine zipper 2TM domain-containing protein</fullName>
    </recommendedName>
</protein>
<dbReference type="RefSeq" id="WP_068734329.1">
    <property type="nucleotide sequence ID" value="NZ_CP050292.1"/>
</dbReference>
<evidence type="ECO:0000313" key="5">
    <source>
        <dbReference type="Proteomes" id="UP000076574"/>
    </source>
</evidence>
<evidence type="ECO:0000313" key="6">
    <source>
        <dbReference type="Proteomes" id="UP000515291"/>
    </source>
</evidence>
<dbReference type="Proteomes" id="UP000515291">
    <property type="component" value="Chromosome"/>
</dbReference>
<dbReference type="KEGG" id="trb:HB776_14945"/>
<keyword evidence="5" id="KW-1185">Reference proteome</keyword>
<dbReference type="OrthoDB" id="8266022at2"/>
<dbReference type="STRING" id="943830.A4A58_29030"/>
<gene>
    <name evidence="3" type="ORF">A4A58_29030</name>
    <name evidence="4" type="ORF">HB776_14945</name>
</gene>
<sequence length="80" mass="8085">MKKLLLCTAVAGLAFSSVAAEAKGCIKGAIIGGIAGHYAGHGKVGVVAGCVIGRHEANKADAERAQKAQHPQPPNENGRI</sequence>
<dbReference type="Proteomes" id="UP000076574">
    <property type="component" value="Unassembled WGS sequence"/>
</dbReference>
<accession>A0A163YUS1</accession>